<keyword evidence="1" id="KW-0472">Membrane</keyword>
<evidence type="ECO:0000313" key="3">
    <source>
        <dbReference type="Proteomes" id="UP000027135"/>
    </source>
</evidence>
<keyword evidence="1" id="KW-1133">Transmembrane helix</keyword>
<reference evidence="2 3" key="1">
    <citation type="journal article" date="2014" name="Nat. Commun.">
        <title>Molecular traces of alternative social organization in a termite genome.</title>
        <authorList>
            <person name="Terrapon N."/>
            <person name="Li C."/>
            <person name="Robertson H.M."/>
            <person name="Ji L."/>
            <person name="Meng X."/>
            <person name="Booth W."/>
            <person name="Chen Z."/>
            <person name="Childers C.P."/>
            <person name="Glastad K.M."/>
            <person name="Gokhale K."/>
            <person name="Gowin J."/>
            <person name="Gronenberg W."/>
            <person name="Hermansen R.A."/>
            <person name="Hu H."/>
            <person name="Hunt B.G."/>
            <person name="Huylmans A.K."/>
            <person name="Khalil S.M."/>
            <person name="Mitchell R.D."/>
            <person name="Munoz-Torres M.C."/>
            <person name="Mustard J.A."/>
            <person name="Pan H."/>
            <person name="Reese J.T."/>
            <person name="Scharf M.E."/>
            <person name="Sun F."/>
            <person name="Vogel H."/>
            <person name="Xiao J."/>
            <person name="Yang W."/>
            <person name="Yang Z."/>
            <person name="Yang Z."/>
            <person name="Zhou J."/>
            <person name="Zhu J."/>
            <person name="Brent C.S."/>
            <person name="Elsik C.G."/>
            <person name="Goodisman M.A."/>
            <person name="Liberles D.A."/>
            <person name="Roe R.M."/>
            <person name="Vargo E.L."/>
            <person name="Vilcinskas A."/>
            <person name="Wang J."/>
            <person name="Bornberg-Bauer E."/>
            <person name="Korb J."/>
            <person name="Zhang G."/>
            <person name="Liebig J."/>
        </authorList>
    </citation>
    <scope>NUCLEOTIDE SEQUENCE [LARGE SCALE GENOMIC DNA]</scope>
    <source>
        <tissue evidence="2">Whole organism</tissue>
    </source>
</reference>
<dbReference type="Proteomes" id="UP000027135">
    <property type="component" value="Unassembled WGS sequence"/>
</dbReference>
<evidence type="ECO:0000313" key="2">
    <source>
        <dbReference type="EMBL" id="KDR09502.1"/>
    </source>
</evidence>
<dbReference type="EMBL" id="KK853239">
    <property type="protein sequence ID" value="KDR09502.1"/>
    <property type="molecule type" value="Genomic_DNA"/>
</dbReference>
<organism evidence="2 3">
    <name type="scientific">Zootermopsis nevadensis</name>
    <name type="common">Dampwood termite</name>
    <dbReference type="NCBI Taxonomy" id="136037"/>
    <lineage>
        <taxon>Eukaryota</taxon>
        <taxon>Metazoa</taxon>
        <taxon>Ecdysozoa</taxon>
        <taxon>Arthropoda</taxon>
        <taxon>Hexapoda</taxon>
        <taxon>Insecta</taxon>
        <taxon>Pterygota</taxon>
        <taxon>Neoptera</taxon>
        <taxon>Polyneoptera</taxon>
        <taxon>Dictyoptera</taxon>
        <taxon>Blattodea</taxon>
        <taxon>Blattoidea</taxon>
        <taxon>Termitoidae</taxon>
        <taxon>Termopsidae</taxon>
        <taxon>Zootermopsis</taxon>
    </lineage>
</organism>
<keyword evidence="1" id="KW-0812">Transmembrane</keyword>
<accession>A0A067QUU6</accession>
<sequence length="100" mass="11224">MLPPPFFNSLFMSIENHRSVLTQNSWAERPGLDSQQGRISLFATTQQTDNGPIQRPAQFVPVAPLIEIKLLDRETGHPYLILMCKILGALALLFVYVVMA</sequence>
<protein>
    <submittedName>
        <fullName evidence="2">Uncharacterized protein</fullName>
    </submittedName>
</protein>
<keyword evidence="3" id="KW-1185">Reference proteome</keyword>
<proteinExistence type="predicted"/>
<feature type="transmembrane region" description="Helical" evidence="1">
    <location>
        <begin position="79"/>
        <end position="99"/>
    </location>
</feature>
<dbReference type="AlphaFoldDB" id="A0A067QUU6"/>
<evidence type="ECO:0000256" key="1">
    <source>
        <dbReference type="SAM" id="Phobius"/>
    </source>
</evidence>
<dbReference type="InParanoid" id="A0A067QUU6"/>
<name>A0A067QUU6_ZOONE</name>
<gene>
    <name evidence="2" type="ORF">L798_00843</name>
</gene>